<sequence length="203" mass="21549">MRTSRFRLPSRLAAIAGVALLALTGCTNDPLADQYREGSGKGYIAGDGSWTEIPAVERDEPVEFAGVDQNGDEVTSDDFAGEVLVVNFWYAACAPCRAEAPDLVELSGQYEGQGASFLGVNVRDQADTAIAFDETYGIEYPSIIDTNDGAVKLAFSGSVPPNAVPTTLVLDAEGRIAARIVGQIRDASILDTLIRDTIAESEE</sequence>
<name>A0A3S4BZ92_9MICO</name>
<feature type="chain" id="PRO_5038357235" evidence="6">
    <location>
        <begin position="22"/>
        <end position="203"/>
    </location>
</feature>
<accession>A0A3S4BZ92</accession>
<feature type="domain" description="Thioredoxin" evidence="7">
    <location>
        <begin position="55"/>
        <end position="203"/>
    </location>
</feature>
<dbReference type="PANTHER" id="PTHR42852:SF6">
    <property type="entry name" value="THIOL:DISULFIDE INTERCHANGE PROTEIN DSBE"/>
    <property type="match status" value="1"/>
</dbReference>
<feature type="signal peptide" evidence="6">
    <location>
        <begin position="1"/>
        <end position="21"/>
    </location>
</feature>
<evidence type="ECO:0000256" key="1">
    <source>
        <dbReference type="ARBA" id="ARBA00004196"/>
    </source>
</evidence>
<keyword evidence="9" id="KW-1185">Reference proteome</keyword>
<keyword evidence="5" id="KW-0676">Redox-active center</keyword>
<evidence type="ECO:0000259" key="7">
    <source>
        <dbReference type="PROSITE" id="PS51352"/>
    </source>
</evidence>
<dbReference type="OrthoDB" id="9796554at2"/>
<dbReference type="PANTHER" id="PTHR42852">
    <property type="entry name" value="THIOL:DISULFIDE INTERCHANGE PROTEIN DSBE"/>
    <property type="match status" value="1"/>
</dbReference>
<dbReference type="EMBL" id="RZNC01000004">
    <property type="protein sequence ID" value="RWZ59718.1"/>
    <property type="molecule type" value="Genomic_DNA"/>
</dbReference>
<comment type="caution">
    <text evidence="8">The sequence shown here is derived from an EMBL/GenBank/DDBJ whole genome shotgun (WGS) entry which is preliminary data.</text>
</comment>
<dbReference type="Pfam" id="PF00578">
    <property type="entry name" value="AhpC-TSA"/>
    <property type="match status" value="1"/>
</dbReference>
<evidence type="ECO:0000256" key="6">
    <source>
        <dbReference type="SAM" id="SignalP"/>
    </source>
</evidence>
<dbReference type="GO" id="GO:0030313">
    <property type="term" value="C:cell envelope"/>
    <property type="evidence" value="ECO:0007669"/>
    <property type="project" value="UniProtKB-SubCell"/>
</dbReference>
<dbReference type="InterPro" id="IPR036249">
    <property type="entry name" value="Thioredoxin-like_sf"/>
</dbReference>
<comment type="subcellular location">
    <subcellularLocation>
        <location evidence="1">Cell envelope</location>
    </subcellularLocation>
</comment>
<organism evidence="8 9">
    <name type="scientific">Labedella populi</name>
    <dbReference type="NCBI Taxonomy" id="2498850"/>
    <lineage>
        <taxon>Bacteria</taxon>
        <taxon>Bacillati</taxon>
        <taxon>Actinomycetota</taxon>
        <taxon>Actinomycetes</taxon>
        <taxon>Micrococcales</taxon>
        <taxon>Microbacteriaceae</taxon>
        <taxon>Labedella</taxon>
    </lineage>
</organism>
<keyword evidence="3" id="KW-0812">Transmembrane</keyword>
<dbReference type="SUPFAM" id="SSF52833">
    <property type="entry name" value="Thioredoxin-like"/>
    <property type="match status" value="1"/>
</dbReference>
<keyword evidence="6" id="KW-0732">Signal</keyword>
<evidence type="ECO:0000256" key="3">
    <source>
        <dbReference type="ARBA" id="ARBA00022968"/>
    </source>
</evidence>
<evidence type="ECO:0000256" key="5">
    <source>
        <dbReference type="ARBA" id="ARBA00023284"/>
    </source>
</evidence>
<evidence type="ECO:0000256" key="4">
    <source>
        <dbReference type="ARBA" id="ARBA00023157"/>
    </source>
</evidence>
<dbReference type="Proteomes" id="UP000288603">
    <property type="component" value="Unassembled WGS sequence"/>
</dbReference>
<dbReference type="AlphaFoldDB" id="A0A3S4BZ92"/>
<proteinExistence type="predicted"/>
<dbReference type="PROSITE" id="PS51352">
    <property type="entry name" value="THIOREDOXIN_2"/>
    <property type="match status" value="1"/>
</dbReference>
<keyword evidence="4" id="KW-1015">Disulfide bond</keyword>
<dbReference type="InterPro" id="IPR000866">
    <property type="entry name" value="AhpC/TSA"/>
</dbReference>
<dbReference type="PROSITE" id="PS51257">
    <property type="entry name" value="PROKAR_LIPOPROTEIN"/>
    <property type="match status" value="1"/>
</dbReference>
<dbReference type="Gene3D" id="3.40.30.10">
    <property type="entry name" value="Glutaredoxin"/>
    <property type="match status" value="1"/>
</dbReference>
<protein>
    <submittedName>
        <fullName evidence="8">Redoxin domain-containing protein</fullName>
    </submittedName>
</protein>
<evidence type="ECO:0000313" key="8">
    <source>
        <dbReference type="EMBL" id="RWZ59718.1"/>
    </source>
</evidence>
<dbReference type="GO" id="GO:0016209">
    <property type="term" value="F:antioxidant activity"/>
    <property type="evidence" value="ECO:0007669"/>
    <property type="project" value="InterPro"/>
</dbReference>
<dbReference type="InterPro" id="IPR013766">
    <property type="entry name" value="Thioredoxin_domain"/>
</dbReference>
<dbReference type="InterPro" id="IPR050553">
    <property type="entry name" value="Thioredoxin_ResA/DsbE_sf"/>
</dbReference>
<reference evidence="8 9" key="1">
    <citation type="submission" date="2018-12" db="EMBL/GenBank/DDBJ databases">
        <authorList>
            <person name="Li F."/>
        </authorList>
    </citation>
    <scope>NUCLEOTIDE SEQUENCE [LARGE SCALE GENOMIC DNA]</scope>
    <source>
        <strain evidence="8 9">8H24J-4-2</strain>
    </source>
</reference>
<evidence type="ECO:0000313" key="9">
    <source>
        <dbReference type="Proteomes" id="UP000288603"/>
    </source>
</evidence>
<evidence type="ECO:0000256" key="2">
    <source>
        <dbReference type="ARBA" id="ARBA00022748"/>
    </source>
</evidence>
<keyword evidence="2" id="KW-0201">Cytochrome c-type biogenesis</keyword>
<keyword evidence="3" id="KW-0735">Signal-anchor</keyword>
<dbReference type="GO" id="GO:0016491">
    <property type="term" value="F:oxidoreductase activity"/>
    <property type="evidence" value="ECO:0007669"/>
    <property type="project" value="InterPro"/>
</dbReference>
<dbReference type="CDD" id="cd02966">
    <property type="entry name" value="TlpA_like_family"/>
    <property type="match status" value="1"/>
</dbReference>
<dbReference type="GO" id="GO:0017004">
    <property type="term" value="P:cytochrome complex assembly"/>
    <property type="evidence" value="ECO:0007669"/>
    <property type="project" value="UniProtKB-KW"/>
</dbReference>
<gene>
    <name evidence="8" type="ORF">ELQ92_12675</name>
</gene>